<dbReference type="GeneID" id="5015615"/>
<evidence type="ECO:0000256" key="1">
    <source>
        <dbReference type="SAM" id="Phobius"/>
    </source>
</evidence>
<dbReference type="GO" id="GO:0071805">
    <property type="term" value="P:potassium ion transmembrane transport"/>
    <property type="evidence" value="ECO:0000318"/>
    <property type="project" value="GO_Central"/>
</dbReference>
<organism evidence="3 4">
    <name type="scientific">Paramecium tetraurelia</name>
    <dbReference type="NCBI Taxonomy" id="5888"/>
    <lineage>
        <taxon>Eukaryota</taxon>
        <taxon>Sar</taxon>
        <taxon>Alveolata</taxon>
        <taxon>Ciliophora</taxon>
        <taxon>Intramacronucleata</taxon>
        <taxon>Oligohymenophorea</taxon>
        <taxon>Peniculida</taxon>
        <taxon>Parameciidae</taxon>
        <taxon>Paramecium</taxon>
    </lineage>
</organism>
<dbReference type="HOGENOM" id="CLU_361118_0_0_1"/>
<dbReference type="Pfam" id="PF07885">
    <property type="entry name" value="Ion_trans_2"/>
    <property type="match status" value="1"/>
</dbReference>
<keyword evidence="1" id="KW-0472">Membrane</keyword>
<name>A0BV66_PARTE</name>
<protein>
    <recommendedName>
        <fullName evidence="2">Cyclic nucleotide-binding domain-containing protein</fullName>
    </recommendedName>
</protein>
<dbReference type="GO" id="GO:0005886">
    <property type="term" value="C:plasma membrane"/>
    <property type="evidence" value="ECO:0000318"/>
    <property type="project" value="GO_Central"/>
</dbReference>
<evidence type="ECO:0000313" key="3">
    <source>
        <dbReference type="EMBL" id="CAK62433.1"/>
    </source>
</evidence>
<dbReference type="GO" id="GO:0005249">
    <property type="term" value="F:voltage-gated potassium channel activity"/>
    <property type="evidence" value="ECO:0000318"/>
    <property type="project" value="GO_Central"/>
</dbReference>
<keyword evidence="4" id="KW-1185">Reference proteome</keyword>
<dbReference type="eggNOG" id="KOG0498">
    <property type="taxonomic scope" value="Eukaryota"/>
</dbReference>
<dbReference type="OMA" id="TESQFNT"/>
<dbReference type="Gene3D" id="1.10.287.70">
    <property type="match status" value="1"/>
</dbReference>
<dbReference type="InterPro" id="IPR013099">
    <property type="entry name" value="K_chnl_dom"/>
</dbReference>
<sequence length="788" mass="92617">MENKIKKANTFYVVSHRPSNEGLVSPSGESIKFSLSIKTEQTKHHFLNQKSCFYPHIHQVQEIGIRIINETIEQQEKIDEDFQKSISNKHVSFDCQINGLQKIEGKPQKEDTRITHLSTKEDRFKKLWDIFMLIVLIYCSFYIPFVAAFEDEQTVYNVSKWIFSIIFCNTSSIFLAADIIILMRMCYYDENNNLVQDSISIVKHYLFGWFIIDIISVIPFHPINSKFFFSELKQDVTFYIFNSLEFMFDFLDVKQAALFQILFFSLIGFHYSTCLWALSRQWSDQGIPQYIDAIYWAMQTLSTTGYGDVAPTSMIEYISTIVCTLCGGIFMSLVIGNLSSILADIDTESQFNTTLNNLKILFNQVTILPDYKSEITNFIVTNHKHNLSWSVNQEEWFKILPQDLQNKILLAVAKKELLGISLFRISIPFSLKAIRHIGLMKAKAGQLLWLKGDPVDEIYFLVEGMVQYRNQFGKELLEIQAGSIFGEQEYFNRRQIIKRQQQRGQYAIAKQDCYYLIIRNSHFFKYLKEFPALQKYLQMLAEHRLDDILIRFKQYEIEAEKERASAQKLELIKSANRIEVRDYKGIMKHKQSVIYDTRQSNTESILERLLKNRITKLNMLKDRFRKVVQMIIFANRTLEKQYLSSKATSVQNSQSNLFARKVKANQVVPMGILLKMRQKFIEIKQHKKISLERRNEFKRVFQGLFQNKIDLTNSLPKSDSQEFQEKKKNVISIRNPSQKLDEFFTQMKTLERNLNLAQWAIHESQKDLEKELQSINRLFDKQDFTKLI</sequence>
<evidence type="ECO:0000259" key="2">
    <source>
        <dbReference type="PROSITE" id="PS50042"/>
    </source>
</evidence>
<proteinExistence type="predicted"/>
<dbReference type="GO" id="GO:0042391">
    <property type="term" value="P:regulation of membrane potential"/>
    <property type="evidence" value="ECO:0000318"/>
    <property type="project" value="GO_Central"/>
</dbReference>
<feature type="transmembrane region" description="Helical" evidence="1">
    <location>
        <begin position="321"/>
        <end position="343"/>
    </location>
</feature>
<evidence type="ECO:0000313" key="4">
    <source>
        <dbReference type="Proteomes" id="UP000000600"/>
    </source>
</evidence>
<keyword evidence="1" id="KW-1133">Transmembrane helix</keyword>
<keyword evidence="1" id="KW-0812">Transmembrane</keyword>
<dbReference type="Pfam" id="PF00027">
    <property type="entry name" value="cNMP_binding"/>
    <property type="match status" value="1"/>
</dbReference>
<accession>A0BV66</accession>
<dbReference type="AlphaFoldDB" id="A0BV66"/>
<dbReference type="Proteomes" id="UP000000600">
    <property type="component" value="Unassembled WGS sequence"/>
</dbReference>
<dbReference type="PANTHER" id="PTHR47823">
    <property type="entry name" value="ION_TRANS DOMAIN-CONTAINING PROTEIN"/>
    <property type="match status" value="1"/>
</dbReference>
<dbReference type="CDD" id="cd00038">
    <property type="entry name" value="CAP_ED"/>
    <property type="match status" value="1"/>
</dbReference>
<feature type="transmembrane region" description="Helical" evidence="1">
    <location>
        <begin position="257"/>
        <end position="278"/>
    </location>
</feature>
<dbReference type="KEGG" id="ptm:GSPATT00005679001"/>
<dbReference type="InterPro" id="IPR000595">
    <property type="entry name" value="cNMP-bd_dom"/>
</dbReference>
<feature type="transmembrane region" description="Helical" evidence="1">
    <location>
        <begin position="127"/>
        <end position="149"/>
    </location>
</feature>
<dbReference type="OrthoDB" id="432483at2759"/>
<feature type="transmembrane region" description="Helical" evidence="1">
    <location>
        <begin position="204"/>
        <end position="223"/>
    </location>
</feature>
<feature type="transmembrane region" description="Helical" evidence="1">
    <location>
        <begin position="161"/>
        <end position="183"/>
    </location>
</feature>
<dbReference type="PANTHER" id="PTHR47823:SF9">
    <property type="entry name" value="CHROMOSOME UNDETERMINED SCAFFOLD_10, WHOLE GENOME SHOTGUN SEQUENCE"/>
    <property type="match status" value="1"/>
</dbReference>
<dbReference type="SUPFAM" id="SSF81324">
    <property type="entry name" value="Voltage-gated potassium channels"/>
    <property type="match status" value="1"/>
</dbReference>
<dbReference type="SUPFAM" id="SSF51206">
    <property type="entry name" value="cAMP-binding domain-like"/>
    <property type="match status" value="1"/>
</dbReference>
<gene>
    <name evidence="3" type="ORF">GSPATT00005679001</name>
</gene>
<feature type="domain" description="Cyclic nucleotide-binding" evidence="2">
    <location>
        <begin position="443"/>
        <end position="527"/>
    </location>
</feature>
<reference evidence="3 4" key="1">
    <citation type="journal article" date="2006" name="Nature">
        <title>Global trends of whole-genome duplications revealed by the ciliate Paramecium tetraurelia.</title>
        <authorList>
            <consortium name="Genoscope"/>
            <person name="Aury J.-M."/>
            <person name="Jaillon O."/>
            <person name="Duret L."/>
            <person name="Noel B."/>
            <person name="Jubin C."/>
            <person name="Porcel B.M."/>
            <person name="Segurens B."/>
            <person name="Daubin V."/>
            <person name="Anthouard V."/>
            <person name="Aiach N."/>
            <person name="Arnaiz O."/>
            <person name="Billaut A."/>
            <person name="Beisson J."/>
            <person name="Blanc I."/>
            <person name="Bouhouche K."/>
            <person name="Camara F."/>
            <person name="Duharcourt S."/>
            <person name="Guigo R."/>
            <person name="Gogendeau D."/>
            <person name="Katinka M."/>
            <person name="Keller A.-M."/>
            <person name="Kissmehl R."/>
            <person name="Klotz C."/>
            <person name="Koll F."/>
            <person name="Le Moue A."/>
            <person name="Lepere C."/>
            <person name="Malinsky S."/>
            <person name="Nowacki M."/>
            <person name="Nowak J.K."/>
            <person name="Plattner H."/>
            <person name="Poulain J."/>
            <person name="Ruiz F."/>
            <person name="Serrano V."/>
            <person name="Zagulski M."/>
            <person name="Dessen P."/>
            <person name="Betermier M."/>
            <person name="Weissenbach J."/>
            <person name="Scarpelli C."/>
            <person name="Schachter V."/>
            <person name="Sperling L."/>
            <person name="Meyer E."/>
            <person name="Cohen J."/>
            <person name="Wincker P."/>
        </authorList>
    </citation>
    <scope>NUCLEOTIDE SEQUENCE [LARGE SCALE GENOMIC DNA]</scope>
    <source>
        <strain evidence="3 4">Stock d4-2</strain>
    </source>
</reference>
<dbReference type="InterPro" id="IPR018490">
    <property type="entry name" value="cNMP-bd_dom_sf"/>
</dbReference>
<dbReference type="Gene3D" id="2.60.120.10">
    <property type="entry name" value="Jelly Rolls"/>
    <property type="match status" value="1"/>
</dbReference>
<dbReference type="PROSITE" id="PS50042">
    <property type="entry name" value="CNMP_BINDING_3"/>
    <property type="match status" value="1"/>
</dbReference>
<dbReference type="EMBL" id="CT868019">
    <property type="protein sequence ID" value="CAK62433.1"/>
    <property type="molecule type" value="Genomic_DNA"/>
</dbReference>
<dbReference type="RefSeq" id="XP_001429831.1">
    <property type="nucleotide sequence ID" value="XM_001429794.1"/>
</dbReference>
<dbReference type="InterPro" id="IPR014710">
    <property type="entry name" value="RmlC-like_jellyroll"/>
</dbReference>
<dbReference type="InParanoid" id="A0BV66"/>